<dbReference type="OrthoDB" id="160626at2157"/>
<feature type="transmembrane region" description="Helical" evidence="1">
    <location>
        <begin position="130"/>
        <end position="148"/>
    </location>
</feature>
<keyword evidence="1" id="KW-0472">Membrane</keyword>
<dbReference type="InterPro" id="IPR009845">
    <property type="entry name" value="DUF1405"/>
</dbReference>
<evidence type="ECO:0000256" key="1">
    <source>
        <dbReference type="SAM" id="Phobius"/>
    </source>
</evidence>
<dbReference type="RefSeq" id="WP_137276323.1">
    <property type="nucleotide sequence ID" value="NZ_QKNX01000002.1"/>
</dbReference>
<feature type="transmembrane region" description="Helical" evidence="1">
    <location>
        <begin position="65"/>
        <end position="85"/>
    </location>
</feature>
<reference evidence="2 3" key="1">
    <citation type="submission" date="2019-04" db="EMBL/GenBank/DDBJ databases">
        <title>Natronomonas sp. F20-122 a newhaloarchaeon isolated from a saline saltern of Isla Bacuta, Huelva, Spain.</title>
        <authorList>
            <person name="Duran-Viseras A."/>
            <person name="Sanchez-Porro C."/>
            <person name="Ventosa A."/>
        </authorList>
    </citation>
    <scope>NUCLEOTIDE SEQUENCE [LARGE SCALE GENOMIC DNA]</scope>
    <source>
        <strain evidence="2 3">F20-122</strain>
    </source>
</reference>
<dbReference type="EMBL" id="QKNX01000002">
    <property type="protein sequence ID" value="TKR26407.1"/>
    <property type="molecule type" value="Genomic_DNA"/>
</dbReference>
<dbReference type="PANTHER" id="PTHR40042">
    <property type="entry name" value="HYPOTHETICAL MEMBRANE SPANNING PROTEIN"/>
    <property type="match status" value="1"/>
</dbReference>
<protein>
    <submittedName>
        <fullName evidence="2">DUF1405 domain-containing protein</fullName>
    </submittedName>
</protein>
<proteinExistence type="predicted"/>
<dbReference type="Pfam" id="PF07187">
    <property type="entry name" value="DUF1405"/>
    <property type="match status" value="1"/>
</dbReference>
<gene>
    <name evidence="2" type="ORF">DM868_07935</name>
</gene>
<evidence type="ECO:0000313" key="2">
    <source>
        <dbReference type="EMBL" id="TKR26407.1"/>
    </source>
</evidence>
<organism evidence="2 3">
    <name type="scientific">Natronomonas salsuginis</name>
    <dbReference type="NCBI Taxonomy" id="2217661"/>
    <lineage>
        <taxon>Archaea</taxon>
        <taxon>Methanobacteriati</taxon>
        <taxon>Methanobacteriota</taxon>
        <taxon>Stenosarchaea group</taxon>
        <taxon>Halobacteria</taxon>
        <taxon>Halobacteriales</taxon>
        <taxon>Natronomonadaceae</taxon>
        <taxon>Natronomonas</taxon>
    </lineage>
</organism>
<dbReference type="PANTHER" id="PTHR40042:SF1">
    <property type="entry name" value="DUF1405 DOMAIN-CONTAINING PROTEIN"/>
    <property type="match status" value="1"/>
</dbReference>
<dbReference type="AlphaFoldDB" id="A0A4U5JFF6"/>
<name>A0A4U5JFF6_9EURY</name>
<feature type="transmembrane region" description="Helical" evidence="1">
    <location>
        <begin position="192"/>
        <end position="217"/>
    </location>
</feature>
<accession>A0A4U5JFF6</accession>
<keyword evidence="3" id="KW-1185">Reference proteome</keyword>
<comment type="caution">
    <text evidence="2">The sequence shown here is derived from an EMBL/GenBank/DDBJ whole genome shotgun (WGS) entry which is preliminary data.</text>
</comment>
<dbReference type="Proteomes" id="UP000308037">
    <property type="component" value="Unassembled WGS sequence"/>
</dbReference>
<keyword evidence="1" id="KW-1133">Transmembrane helix</keyword>
<sequence>MNLRGLFESDVPRDDLPRYVAPLPEPLENLALTLAWPIVLVNLVGTAFGFYYYGFQFAQTPVEMWIFVPDSPVATLFIALALAAWKLGHRQEWLTALAFFGNIILGGWTVWVHLAFWAEFSYLHPAMRQFLIWSHAAMVLQAFVLHRISDFSPAATGIATLWYAVDTTVDYFVPVRGELHHTFLPLAREEPMFLGATALGVAAAGGVLLFVLALYLAMVTRVEKERAWRNAGRTSGS</sequence>
<feature type="transmembrane region" description="Helical" evidence="1">
    <location>
        <begin position="97"/>
        <end position="118"/>
    </location>
</feature>
<keyword evidence="1" id="KW-0812">Transmembrane</keyword>
<feature type="transmembrane region" description="Helical" evidence="1">
    <location>
        <begin position="34"/>
        <end position="53"/>
    </location>
</feature>
<evidence type="ECO:0000313" key="3">
    <source>
        <dbReference type="Proteomes" id="UP000308037"/>
    </source>
</evidence>